<dbReference type="Proteomes" id="UP000465112">
    <property type="component" value="Chromosome 15"/>
</dbReference>
<dbReference type="GO" id="GO:0061630">
    <property type="term" value="F:ubiquitin protein ligase activity"/>
    <property type="evidence" value="ECO:0007669"/>
    <property type="project" value="InterPro"/>
</dbReference>
<dbReference type="InterPro" id="IPR016135">
    <property type="entry name" value="UBQ-conjugating_enzyme/RWD"/>
</dbReference>
<organism evidence="2 3">
    <name type="scientific">Perca fluviatilis</name>
    <name type="common">European perch</name>
    <dbReference type="NCBI Taxonomy" id="8168"/>
    <lineage>
        <taxon>Eukaryota</taxon>
        <taxon>Metazoa</taxon>
        <taxon>Chordata</taxon>
        <taxon>Craniata</taxon>
        <taxon>Vertebrata</taxon>
        <taxon>Euteleostomi</taxon>
        <taxon>Actinopterygii</taxon>
        <taxon>Neopterygii</taxon>
        <taxon>Teleostei</taxon>
        <taxon>Neoteleostei</taxon>
        <taxon>Acanthomorphata</taxon>
        <taxon>Eupercaria</taxon>
        <taxon>Perciformes</taxon>
        <taxon>Percoidei</taxon>
        <taxon>Percidae</taxon>
        <taxon>Percinae</taxon>
        <taxon>Perca</taxon>
    </lineage>
</organism>
<keyword evidence="3" id="KW-1185">Reference proteome</keyword>
<evidence type="ECO:0000259" key="1">
    <source>
        <dbReference type="PROSITE" id="PS50908"/>
    </source>
</evidence>
<feature type="domain" description="RWD" evidence="1">
    <location>
        <begin position="9"/>
        <end position="83"/>
    </location>
</feature>
<dbReference type="Pfam" id="PF05773">
    <property type="entry name" value="RWD"/>
    <property type="match status" value="1"/>
</dbReference>
<evidence type="ECO:0000313" key="2">
    <source>
        <dbReference type="EMBL" id="KAF1379967.1"/>
    </source>
</evidence>
<dbReference type="PANTHER" id="PTHR13198">
    <property type="entry name" value="RING FINGER PROTEIN 25"/>
    <property type="match status" value="1"/>
</dbReference>
<dbReference type="PANTHER" id="PTHR13198:SF4">
    <property type="entry name" value="E3 UBIQUITIN-PROTEIN LIGASE RNF25"/>
    <property type="match status" value="1"/>
</dbReference>
<evidence type="ECO:0000313" key="3">
    <source>
        <dbReference type="Proteomes" id="UP000465112"/>
    </source>
</evidence>
<protein>
    <recommendedName>
        <fullName evidence="1">RWD domain-containing protein</fullName>
    </recommendedName>
</protein>
<comment type="caution">
    <text evidence="2">The sequence shown here is derived from an EMBL/GenBank/DDBJ whole genome shotgun (WGS) entry which is preliminary data.</text>
</comment>
<proteinExistence type="predicted"/>
<sequence length="83" mass="9285">MAAECDVFSEIEVLQSIYLDELLVNRKEDGGWEVSLVLYPSTAEDSVSQFVRLTLTLTLDQQDNNLTIPYPSKALPSRQGHGE</sequence>
<dbReference type="GO" id="GO:0016567">
    <property type="term" value="P:protein ubiquitination"/>
    <property type="evidence" value="ECO:0007669"/>
    <property type="project" value="TreeGrafter"/>
</dbReference>
<dbReference type="InterPro" id="IPR039133">
    <property type="entry name" value="RNF25"/>
</dbReference>
<dbReference type="SUPFAM" id="SSF54495">
    <property type="entry name" value="UBC-like"/>
    <property type="match status" value="1"/>
</dbReference>
<dbReference type="GO" id="GO:0005634">
    <property type="term" value="C:nucleus"/>
    <property type="evidence" value="ECO:0007669"/>
    <property type="project" value="TreeGrafter"/>
</dbReference>
<gene>
    <name evidence="2" type="ORF">PFLUV_G00181580</name>
</gene>
<dbReference type="AlphaFoldDB" id="A0A6A5DX16"/>
<dbReference type="EMBL" id="VHII01000015">
    <property type="protein sequence ID" value="KAF1379967.1"/>
    <property type="molecule type" value="Genomic_DNA"/>
</dbReference>
<name>A0A6A5DX16_PERFL</name>
<dbReference type="Gene3D" id="3.10.110.10">
    <property type="entry name" value="Ubiquitin Conjugating Enzyme"/>
    <property type="match status" value="1"/>
</dbReference>
<dbReference type="InterPro" id="IPR006575">
    <property type="entry name" value="RWD_dom"/>
</dbReference>
<accession>A0A6A5DX16</accession>
<dbReference type="PROSITE" id="PS50908">
    <property type="entry name" value="RWD"/>
    <property type="match status" value="1"/>
</dbReference>
<reference evidence="2 3" key="1">
    <citation type="submission" date="2019-06" db="EMBL/GenBank/DDBJ databases">
        <title>A chromosome-scale genome assembly of the European perch, Perca fluviatilis.</title>
        <authorList>
            <person name="Roques C."/>
            <person name="Zahm M."/>
            <person name="Cabau C."/>
            <person name="Klopp C."/>
            <person name="Bouchez O."/>
            <person name="Donnadieu C."/>
            <person name="Kuhl H."/>
            <person name="Gislard M."/>
            <person name="Guendouz S."/>
            <person name="Journot L."/>
            <person name="Haffray P."/>
            <person name="Bestin A."/>
            <person name="Morvezen R."/>
            <person name="Feron R."/>
            <person name="Wen M."/>
            <person name="Jouanno E."/>
            <person name="Herpin A."/>
            <person name="Schartl M."/>
            <person name="Postlethwait J."/>
            <person name="Schaerlinger B."/>
            <person name="Chardard D."/>
            <person name="Lecocq T."/>
            <person name="Poncet C."/>
            <person name="Jaffrelo L."/>
            <person name="Lampietro C."/>
            <person name="Guiguen Y."/>
        </authorList>
    </citation>
    <scope>NUCLEOTIDE SEQUENCE [LARGE SCALE GENOMIC DNA]</scope>
    <source>
        <tissue evidence="2">Blood</tissue>
    </source>
</reference>